<keyword evidence="2" id="KW-1185">Reference proteome</keyword>
<dbReference type="RefSeq" id="XP_029228373.1">
    <property type="nucleotide sequence ID" value="XM_029371543.1"/>
</dbReference>
<reference evidence="1 2" key="1">
    <citation type="journal article" date="2018" name="BMC Genomics">
        <title>Genomic comparison of Trypanosoma conorhini and Trypanosoma rangeli to Trypanosoma cruzi strains of high and low virulence.</title>
        <authorList>
            <person name="Bradwell K.R."/>
            <person name="Koparde V.N."/>
            <person name="Matveyev A.V."/>
            <person name="Serrano M.G."/>
            <person name="Alves J.M."/>
            <person name="Parikh H."/>
            <person name="Huang B."/>
            <person name="Lee V."/>
            <person name="Espinosa-Alvarez O."/>
            <person name="Ortiz P.A."/>
            <person name="Costa-Martins A.G."/>
            <person name="Teixeira M.M."/>
            <person name="Buck G.A."/>
        </authorList>
    </citation>
    <scope>NUCLEOTIDE SEQUENCE [LARGE SCALE GENOMIC DNA]</scope>
    <source>
        <strain evidence="1 2">025E</strain>
    </source>
</reference>
<accession>A0A422PK97</accession>
<gene>
    <name evidence="1" type="ORF">Tco025E_04633</name>
</gene>
<dbReference type="GeneID" id="40318244"/>
<name>A0A422PK97_9TRYP</name>
<dbReference type="Proteomes" id="UP000284403">
    <property type="component" value="Unassembled WGS sequence"/>
</dbReference>
<dbReference type="SUPFAM" id="SSF48366">
    <property type="entry name" value="Ras GEF"/>
    <property type="match status" value="1"/>
</dbReference>
<dbReference type="OrthoDB" id="241137at2759"/>
<dbReference type="Gene3D" id="1.10.840.10">
    <property type="entry name" value="Ras guanine-nucleotide exchange factors catalytic domain"/>
    <property type="match status" value="1"/>
</dbReference>
<protein>
    <submittedName>
        <fullName evidence="1">Uncharacterized protein</fullName>
    </submittedName>
</protein>
<dbReference type="GO" id="GO:0007264">
    <property type="term" value="P:small GTPase-mediated signal transduction"/>
    <property type="evidence" value="ECO:0007669"/>
    <property type="project" value="InterPro"/>
</dbReference>
<dbReference type="InterPro" id="IPR036964">
    <property type="entry name" value="RASGEF_cat_dom_sf"/>
</dbReference>
<organism evidence="1 2">
    <name type="scientific">Trypanosoma conorhini</name>
    <dbReference type="NCBI Taxonomy" id="83891"/>
    <lineage>
        <taxon>Eukaryota</taxon>
        <taxon>Discoba</taxon>
        <taxon>Euglenozoa</taxon>
        <taxon>Kinetoplastea</taxon>
        <taxon>Metakinetoplastina</taxon>
        <taxon>Trypanosomatida</taxon>
        <taxon>Trypanosomatidae</taxon>
        <taxon>Trypanosoma</taxon>
    </lineage>
</organism>
<evidence type="ECO:0000313" key="1">
    <source>
        <dbReference type="EMBL" id="RNF18130.1"/>
    </source>
</evidence>
<proteinExistence type="predicted"/>
<dbReference type="InterPro" id="IPR023578">
    <property type="entry name" value="Ras_GEF_dom_sf"/>
</dbReference>
<sequence length="287" mass="31953">MSVEQYAVGLRSLHVRLFNALQPEDVLAVAHRSSAAYLRSSAFLLTPVGTFLAASADLAFWTVSVLLHAAALDGQQMRGAGHTSPPAVNFVQLYQRLVELLVALVRLNDLHGAVAVHRGLHHPILQRVTAQPRVVALLPASTLQNVAHLHGIFRACGAGKATSEDALENYMRGLPDTDVHPLLPPLQHYLGRLTRLSREVPSFLSLRTDEFCPPSRPEENAREIVVVHWRKYMLLDRVVCQLTAQQLEARPRAMNKAFETHFTQQKRRIISDYWQLAGMANSFLSAL</sequence>
<comment type="caution">
    <text evidence="1">The sequence shown here is derived from an EMBL/GenBank/DDBJ whole genome shotgun (WGS) entry which is preliminary data.</text>
</comment>
<dbReference type="GO" id="GO:0005085">
    <property type="term" value="F:guanyl-nucleotide exchange factor activity"/>
    <property type="evidence" value="ECO:0007669"/>
    <property type="project" value="InterPro"/>
</dbReference>
<dbReference type="AlphaFoldDB" id="A0A422PK97"/>
<dbReference type="EMBL" id="MKKU01000241">
    <property type="protein sequence ID" value="RNF18130.1"/>
    <property type="molecule type" value="Genomic_DNA"/>
</dbReference>
<evidence type="ECO:0000313" key="2">
    <source>
        <dbReference type="Proteomes" id="UP000284403"/>
    </source>
</evidence>